<protein>
    <submittedName>
        <fullName evidence="2">Uncharacterized protein</fullName>
    </submittedName>
</protein>
<accession>A0A6L2KJT6</accession>
<feature type="compositionally biased region" description="Acidic residues" evidence="1">
    <location>
        <begin position="83"/>
        <end position="93"/>
    </location>
</feature>
<feature type="region of interest" description="Disordered" evidence="1">
    <location>
        <begin position="1"/>
        <end position="303"/>
    </location>
</feature>
<sequence>MSKRDEMAARNHRSKVDSSSIQVADADDGGLPKDKKNYRKSSNVNEVLHPKPSPNTKSSVRRLSKEVAKEKGPVKPKAAQVSEEADVSNESEEEGKGVKTKFFKGKEKIVVSKFKKQNEEVEDERNSNVDGSDGENNSDKEHKGSEEANLSNESGEEGMGVKAKGFKGKEKLVVSNFKKRNKEVEDDVEGNESEKDKESEEDKETEVSKESDDSEMGVKDVKMKCVKEKVSKPKKVSKKKKQVKDSYDDSSSSEEEKVSKPKKVFKKKKQVNDLKKKQVKDESSSSEDEKPLKNKKHSKHAKDVKTVPSSLFASMRDSQVDMESFQLDIGFSSFHNVFIDTLPQQFARLVVRAFSASSYEFKLEKEWFKQFDPKTLKEIRVCDIAEKLVLAKTVDFMFKVNFLMLFANVMGTADTVNVIVNLTVLRRTREDTNIVEIDWCGSNRRFYDVCVGDNVSRTCKSSMPATDKKGFCSMIEEKISMISAEKIALEDLFKKANAEFPNNGKVSELYKKYRRLFKESIFVKDLQAHTDDFDNNDYDGGGKNNDHGSDNVGKKKESVGKDVVNDKKDGVNATKDGVNVVQEGEANVNEEP</sequence>
<name>A0A6L2KJT6_TANCI</name>
<evidence type="ECO:0000313" key="2">
    <source>
        <dbReference type="EMBL" id="GEU49017.1"/>
    </source>
</evidence>
<feature type="compositionally biased region" description="Basic residues" evidence="1">
    <location>
        <begin position="232"/>
        <end position="242"/>
    </location>
</feature>
<feature type="compositionally biased region" description="Basic residues" evidence="1">
    <location>
        <begin position="293"/>
        <end position="302"/>
    </location>
</feature>
<feature type="compositionally biased region" description="Basic and acidic residues" evidence="1">
    <location>
        <begin position="270"/>
        <end position="292"/>
    </location>
</feature>
<feature type="compositionally biased region" description="Basic and acidic residues" evidence="1">
    <location>
        <begin position="63"/>
        <end position="73"/>
    </location>
</feature>
<feature type="compositionally biased region" description="Basic and acidic residues" evidence="1">
    <location>
        <begin position="544"/>
        <end position="570"/>
    </location>
</feature>
<feature type="compositionally biased region" description="Basic residues" evidence="1">
    <location>
        <begin position="260"/>
        <end position="269"/>
    </location>
</feature>
<feature type="compositionally biased region" description="Basic and acidic residues" evidence="1">
    <location>
        <begin position="192"/>
        <end position="231"/>
    </location>
</feature>
<dbReference type="AlphaFoldDB" id="A0A6L2KJT6"/>
<feature type="compositionally biased region" description="Basic and acidic residues" evidence="1">
    <location>
        <begin position="137"/>
        <end position="146"/>
    </location>
</feature>
<comment type="caution">
    <text evidence="2">The sequence shown here is derived from an EMBL/GenBank/DDBJ whole genome shotgun (WGS) entry which is preliminary data.</text>
</comment>
<organism evidence="2">
    <name type="scientific">Tanacetum cinerariifolium</name>
    <name type="common">Dalmatian daisy</name>
    <name type="synonym">Chrysanthemum cinerariifolium</name>
    <dbReference type="NCBI Taxonomy" id="118510"/>
    <lineage>
        <taxon>Eukaryota</taxon>
        <taxon>Viridiplantae</taxon>
        <taxon>Streptophyta</taxon>
        <taxon>Embryophyta</taxon>
        <taxon>Tracheophyta</taxon>
        <taxon>Spermatophyta</taxon>
        <taxon>Magnoliopsida</taxon>
        <taxon>eudicotyledons</taxon>
        <taxon>Gunneridae</taxon>
        <taxon>Pentapetalae</taxon>
        <taxon>asterids</taxon>
        <taxon>campanulids</taxon>
        <taxon>Asterales</taxon>
        <taxon>Asteraceae</taxon>
        <taxon>Asteroideae</taxon>
        <taxon>Anthemideae</taxon>
        <taxon>Anthemidinae</taxon>
        <taxon>Tanacetum</taxon>
    </lineage>
</organism>
<dbReference type="EMBL" id="BKCJ010002505">
    <property type="protein sequence ID" value="GEU49017.1"/>
    <property type="molecule type" value="Genomic_DNA"/>
</dbReference>
<proteinExistence type="predicted"/>
<evidence type="ECO:0000256" key="1">
    <source>
        <dbReference type="SAM" id="MobiDB-lite"/>
    </source>
</evidence>
<reference evidence="2" key="1">
    <citation type="journal article" date="2019" name="Sci. Rep.">
        <title>Draft genome of Tanacetum cinerariifolium, the natural source of mosquito coil.</title>
        <authorList>
            <person name="Yamashiro T."/>
            <person name="Shiraishi A."/>
            <person name="Satake H."/>
            <person name="Nakayama K."/>
        </authorList>
    </citation>
    <scope>NUCLEOTIDE SEQUENCE</scope>
</reference>
<feature type="region of interest" description="Disordered" evidence="1">
    <location>
        <begin position="534"/>
        <end position="592"/>
    </location>
</feature>
<feature type="compositionally biased region" description="Basic and acidic residues" evidence="1">
    <location>
        <begin position="104"/>
        <end position="127"/>
    </location>
</feature>
<gene>
    <name evidence="2" type="ORF">Tci_020995</name>
</gene>